<sequence length="292" mass="32714">MKIAFIVNPIAGKNRKKDITPFIKSELDKTNYEYTIIYTKGINHASVITKEYIDKKYGIIVAVGGDGTVREVASGISYKNKGILGIIPMGTGNDLARTLNIPLDIKESIKRIVKRKIKEINIGISQDNIFLNVASIGFDAEIVENTKVFKGFLKGKVAYTMGILRTLFTFKSKNIKIEYDGIKRDENILLVAVANGRFYGGGMKICPKADITDNQLDVCIIKNIAKFKLLFLFPSVYNGKHGKYDKYVEFIRVSSLKIYSKNEIVLNVDGDILKTNGLIDFNLDIKKLNIIV</sequence>
<dbReference type="NCBIfam" id="TIGR00147">
    <property type="entry name" value="YegS/Rv2252/BmrU family lipid kinase"/>
    <property type="match status" value="1"/>
</dbReference>
<evidence type="ECO:0000313" key="15">
    <source>
        <dbReference type="Proteomes" id="UP000724672"/>
    </source>
</evidence>
<evidence type="ECO:0000313" key="14">
    <source>
        <dbReference type="EMBL" id="MBS4539290.1"/>
    </source>
</evidence>
<dbReference type="GO" id="GO:0016301">
    <property type="term" value="F:kinase activity"/>
    <property type="evidence" value="ECO:0007669"/>
    <property type="project" value="UniProtKB-KW"/>
</dbReference>
<keyword evidence="8" id="KW-0067">ATP-binding</keyword>
<comment type="similarity">
    <text evidence="2">Belongs to the diacylglycerol/lipid kinase family.</text>
</comment>
<keyword evidence="9" id="KW-0460">Magnesium</keyword>
<comment type="cofactor">
    <cofactor evidence="1">
        <name>Mg(2+)</name>
        <dbReference type="ChEBI" id="CHEBI:18420"/>
    </cofactor>
</comment>
<dbReference type="GO" id="GO:0008654">
    <property type="term" value="P:phospholipid biosynthetic process"/>
    <property type="evidence" value="ECO:0007669"/>
    <property type="project" value="UniProtKB-KW"/>
</dbReference>
<dbReference type="PANTHER" id="PTHR12358:SF106">
    <property type="entry name" value="LIPID KINASE YEGS"/>
    <property type="match status" value="1"/>
</dbReference>
<dbReference type="InterPro" id="IPR005218">
    <property type="entry name" value="Diacylglycerol/lipid_kinase"/>
</dbReference>
<evidence type="ECO:0000256" key="7">
    <source>
        <dbReference type="ARBA" id="ARBA00022777"/>
    </source>
</evidence>
<dbReference type="Pfam" id="PF19279">
    <property type="entry name" value="YegS_C"/>
    <property type="match status" value="1"/>
</dbReference>
<dbReference type="GO" id="GO:0005886">
    <property type="term" value="C:plasma membrane"/>
    <property type="evidence" value="ECO:0007669"/>
    <property type="project" value="TreeGrafter"/>
</dbReference>
<dbReference type="Proteomes" id="UP000724672">
    <property type="component" value="Unassembled WGS sequence"/>
</dbReference>
<dbReference type="InterPro" id="IPR045540">
    <property type="entry name" value="YegS/DAGK_C"/>
</dbReference>
<dbReference type="Gene3D" id="2.60.200.40">
    <property type="match status" value="1"/>
</dbReference>
<keyword evidence="7 14" id="KW-0418">Kinase</keyword>
<dbReference type="InterPro" id="IPR050187">
    <property type="entry name" value="Lipid_Phosphate_FormReg"/>
</dbReference>
<name>A0A942UXB7_9FIRM</name>
<dbReference type="GO" id="GO:0046872">
    <property type="term" value="F:metal ion binding"/>
    <property type="evidence" value="ECO:0007669"/>
    <property type="project" value="UniProtKB-KW"/>
</dbReference>
<dbReference type="PANTHER" id="PTHR12358">
    <property type="entry name" value="SPHINGOSINE KINASE"/>
    <property type="match status" value="1"/>
</dbReference>
<dbReference type="SUPFAM" id="SSF111331">
    <property type="entry name" value="NAD kinase/diacylglycerol kinase-like"/>
    <property type="match status" value="1"/>
</dbReference>
<dbReference type="InterPro" id="IPR001206">
    <property type="entry name" value="Diacylglycerol_kinase_cat_dom"/>
</dbReference>
<evidence type="ECO:0000256" key="11">
    <source>
        <dbReference type="ARBA" id="ARBA00023209"/>
    </source>
</evidence>
<keyword evidence="3" id="KW-0444">Lipid biosynthesis</keyword>
<evidence type="ECO:0000256" key="10">
    <source>
        <dbReference type="ARBA" id="ARBA00023098"/>
    </source>
</evidence>
<accession>A0A942UXB7</accession>
<dbReference type="InterPro" id="IPR016064">
    <property type="entry name" value="NAD/diacylglycerol_kinase_sf"/>
</dbReference>
<evidence type="ECO:0000259" key="13">
    <source>
        <dbReference type="PROSITE" id="PS50146"/>
    </source>
</evidence>
<keyword evidence="6" id="KW-0547">Nucleotide-binding</keyword>
<keyword evidence="5" id="KW-0479">Metal-binding</keyword>
<organism evidence="14 15">
    <name type="scientific">Anaeromonas frigoriresistens</name>
    <dbReference type="NCBI Taxonomy" id="2683708"/>
    <lineage>
        <taxon>Bacteria</taxon>
        <taxon>Bacillati</taxon>
        <taxon>Bacillota</taxon>
        <taxon>Tissierellia</taxon>
        <taxon>Tissierellales</taxon>
        <taxon>Thermohalobacteraceae</taxon>
        <taxon>Anaeromonas</taxon>
    </lineage>
</organism>
<evidence type="ECO:0000256" key="3">
    <source>
        <dbReference type="ARBA" id="ARBA00022516"/>
    </source>
</evidence>
<gene>
    <name evidence="14" type="ORF">GOQ27_12515</name>
</gene>
<dbReference type="InterPro" id="IPR017438">
    <property type="entry name" value="ATP-NAD_kinase_N"/>
</dbReference>
<keyword evidence="12" id="KW-1208">Phospholipid metabolism</keyword>
<feature type="domain" description="DAGKc" evidence="13">
    <location>
        <begin position="1"/>
        <end position="129"/>
    </location>
</feature>
<evidence type="ECO:0000256" key="12">
    <source>
        <dbReference type="ARBA" id="ARBA00023264"/>
    </source>
</evidence>
<evidence type="ECO:0000256" key="6">
    <source>
        <dbReference type="ARBA" id="ARBA00022741"/>
    </source>
</evidence>
<dbReference type="Pfam" id="PF00781">
    <property type="entry name" value="DAGK_cat"/>
    <property type="match status" value="1"/>
</dbReference>
<dbReference type="GO" id="GO:0005524">
    <property type="term" value="F:ATP binding"/>
    <property type="evidence" value="ECO:0007669"/>
    <property type="project" value="UniProtKB-KW"/>
</dbReference>
<keyword evidence="10" id="KW-0443">Lipid metabolism</keyword>
<evidence type="ECO:0000256" key="8">
    <source>
        <dbReference type="ARBA" id="ARBA00022840"/>
    </source>
</evidence>
<dbReference type="EMBL" id="WSFT01000047">
    <property type="protein sequence ID" value="MBS4539290.1"/>
    <property type="molecule type" value="Genomic_DNA"/>
</dbReference>
<evidence type="ECO:0000256" key="5">
    <source>
        <dbReference type="ARBA" id="ARBA00022723"/>
    </source>
</evidence>
<evidence type="ECO:0000256" key="9">
    <source>
        <dbReference type="ARBA" id="ARBA00022842"/>
    </source>
</evidence>
<evidence type="ECO:0000256" key="2">
    <source>
        <dbReference type="ARBA" id="ARBA00005983"/>
    </source>
</evidence>
<protein>
    <submittedName>
        <fullName evidence="14">Diacylglycerol kinase family lipid kinase</fullName>
    </submittedName>
</protein>
<evidence type="ECO:0000256" key="1">
    <source>
        <dbReference type="ARBA" id="ARBA00001946"/>
    </source>
</evidence>
<dbReference type="RefSeq" id="WP_203367215.1">
    <property type="nucleotide sequence ID" value="NZ_WSFT01000047.1"/>
</dbReference>
<dbReference type="SMART" id="SM00046">
    <property type="entry name" value="DAGKc"/>
    <property type="match status" value="1"/>
</dbReference>
<evidence type="ECO:0000256" key="4">
    <source>
        <dbReference type="ARBA" id="ARBA00022679"/>
    </source>
</evidence>
<keyword evidence="11" id="KW-0594">Phospholipid biosynthesis</keyword>
<keyword evidence="15" id="KW-1185">Reference proteome</keyword>
<dbReference type="AlphaFoldDB" id="A0A942UXB7"/>
<comment type="caution">
    <text evidence="14">The sequence shown here is derived from an EMBL/GenBank/DDBJ whole genome shotgun (WGS) entry which is preliminary data.</text>
</comment>
<proteinExistence type="inferred from homology"/>
<keyword evidence="4" id="KW-0808">Transferase</keyword>
<reference evidence="14" key="1">
    <citation type="submission" date="2019-12" db="EMBL/GenBank/DDBJ databases">
        <title>Clostridiaceae gen. nov. sp. nov., isolated from sediment in Xinjiang, China.</title>
        <authorList>
            <person name="Zhang R."/>
        </authorList>
    </citation>
    <scope>NUCLEOTIDE SEQUENCE</scope>
    <source>
        <strain evidence="14">D2Q-11</strain>
    </source>
</reference>
<dbReference type="Gene3D" id="3.40.50.10330">
    <property type="entry name" value="Probable inorganic polyphosphate/atp-NAD kinase, domain 1"/>
    <property type="match status" value="1"/>
</dbReference>
<dbReference type="PROSITE" id="PS50146">
    <property type="entry name" value="DAGK"/>
    <property type="match status" value="1"/>
</dbReference>